<dbReference type="OrthoDB" id="1436602at2759"/>
<evidence type="ECO:0000313" key="2">
    <source>
        <dbReference type="EMBL" id="KDP43710.1"/>
    </source>
</evidence>
<evidence type="ECO:0008006" key="4">
    <source>
        <dbReference type="Google" id="ProtNLM"/>
    </source>
</evidence>
<dbReference type="AlphaFoldDB" id="A0A067LGQ2"/>
<keyword evidence="1" id="KW-0472">Membrane</keyword>
<accession>A0A067LGQ2</accession>
<proteinExistence type="predicted"/>
<sequence>MSSSSSGAAENGFEGRFVSMNCSWGKKVGIRISETVRNRNRLYYFCQNNVCGSFLGWCKSVDCVQAANSSDFIDSERRQKSFEQDGVDLIDEILHLKSEVRRLIGKVEGVENMVGYLKVVVVACMICILSGVILVTSTFLGTWVRYDGLVSCIFLCYK</sequence>
<keyword evidence="1" id="KW-1133">Transmembrane helix</keyword>
<gene>
    <name evidence="2" type="ORF">JCGZ_22337</name>
</gene>
<keyword evidence="1" id="KW-0812">Transmembrane</keyword>
<feature type="transmembrane region" description="Helical" evidence="1">
    <location>
        <begin position="116"/>
        <end position="140"/>
    </location>
</feature>
<evidence type="ECO:0000313" key="3">
    <source>
        <dbReference type="Proteomes" id="UP000027138"/>
    </source>
</evidence>
<keyword evidence="3" id="KW-1185">Reference proteome</keyword>
<organism evidence="2 3">
    <name type="scientific">Jatropha curcas</name>
    <name type="common">Barbados nut</name>
    <dbReference type="NCBI Taxonomy" id="180498"/>
    <lineage>
        <taxon>Eukaryota</taxon>
        <taxon>Viridiplantae</taxon>
        <taxon>Streptophyta</taxon>
        <taxon>Embryophyta</taxon>
        <taxon>Tracheophyta</taxon>
        <taxon>Spermatophyta</taxon>
        <taxon>Magnoliopsida</taxon>
        <taxon>eudicotyledons</taxon>
        <taxon>Gunneridae</taxon>
        <taxon>Pentapetalae</taxon>
        <taxon>rosids</taxon>
        <taxon>fabids</taxon>
        <taxon>Malpighiales</taxon>
        <taxon>Euphorbiaceae</taxon>
        <taxon>Crotonoideae</taxon>
        <taxon>Jatropheae</taxon>
        <taxon>Jatropha</taxon>
    </lineage>
</organism>
<protein>
    <recommendedName>
        <fullName evidence="4">Zinc finger GRF-type domain-containing protein</fullName>
    </recommendedName>
</protein>
<name>A0A067LGQ2_JATCU</name>
<dbReference type="EMBL" id="KK914259">
    <property type="protein sequence ID" value="KDP43710.1"/>
    <property type="molecule type" value="Genomic_DNA"/>
</dbReference>
<evidence type="ECO:0000256" key="1">
    <source>
        <dbReference type="SAM" id="Phobius"/>
    </source>
</evidence>
<reference evidence="2 3" key="1">
    <citation type="journal article" date="2014" name="PLoS ONE">
        <title>Global Analysis of Gene Expression Profiles in Physic Nut (Jatropha curcas L.) Seedlings Exposed to Salt Stress.</title>
        <authorList>
            <person name="Zhang L."/>
            <person name="Zhang C."/>
            <person name="Wu P."/>
            <person name="Chen Y."/>
            <person name="Li M."/>
            <person name="Jiang H."/>
            <person name="Wu G."/>
        </authorList>
    </citation>
    <scope>NUCLEOTIDE SEQUENCE [LARGE SCALE GENOMIC DNA]</scope>
    <source>
        <strain evidence="3">cv. GZQX0401</strain>
        <tissue evidence="2">Young leaves</tissue>
    </source>
</reference>
<dbReference type="Proteomes" id="UP000027138">
    <property type="component" value="Unassembled WGS sequence"/>
</dbReference>